<comment type="caution">
    <text evidence="1">The sequence shown here is derived from an EMBL/GenBank/DDBJ whole genome shotgun (WGS) entry which is preliminary data.</text>
</comment>
<evidence type="ECO:0008006" key="3">
    <source>
        <dbReference type="Google" id="ProtNLM"/>
    </source>
</evidence>
<dbReference type="EMBL" id="PPTU01000003">
    <property type="protein sequence ID" value="RDB72437.1"/>
    <property type="molecule type" value="Genomic_DNA"/>
</dbReference>
<proteinExistence type="predicted"/>
<gene>
    <name evidence="1" type="ORF">C1875_02910</name>
</gene>
<sequence>MLGAWEIAKMEESSLPEMVATGFDEATKNIKGAEYRPVLYCGKQVVAGTNHMVICKHTLSDKEGTEHVVAMMLHQPSPMQGGEWEVVSITPIV</sequence>
<name>A0A369MJL1_EGGLN</name>
<organism evidence="1 2">
    <name type="scientific">Eggerthella lenta</name>
    <name type="common">Eubacterium lentum</name>
    <dbReference type="NCBI Taxonomy" id="84112"/>
    <lineage>
        <taxon>Bacteria</taxon>
        <taxon>Bacillati</taxon>
        <taxon>Actinomycetota</taxon>
        <taxon>Coriobacteriia</taxon>
        <taxon>Eggerthellales</taxon>
        <taxon>Eggerthellaceae</taxon>
        <taxon>Eggerthella</taxon>
    </lineage>
</organism>
<dbReference type="RefSeq" id="WP_114532842.1">
    <property type="nucleotide sequence ID" value="NZ_JADNER010000002.1"/>
</dbReference>
<accession>A0A369MJL1</accession>
<evidence type="ECO:0000313" key="2">
    <source>
        <dbReference type="Proteomes" id="UP000253970"/>
    </source>
</evidence>
<evidence type="ECO:0000313" key="1">
    <source>
        <dbReference type="EMBL" id="RDB72437.1"/>
    </source>
</evidence>
<protein>
    <recommendedName>
        <fullName evidence="3">Cystatin domain-containing protein</fullName>
    </recommendedName>
</protein>
<dbReference type="Proteomes" id="UP000253970">
    <property type="component" value="Unassembled WGS sequence"/>
</dbReference>
<dbReference type="AlphaFoldDB" id="A0A369MJL1"/>
<reference evidence="1 2" key="1">
    <citation type="journal article" date="2018" name="Elife">
        <title>Discovery and characterization of a prevalent human gut bacterial enzyme sufficient for the inactivation of a family of plant toxins.</title>
        <authorList>
            <person name="Koppel N."/>
            <person name="Bisanz J.E."/>
            <person name="Pandelia M.E."/>
            <person name="Turnbaugh P.J."/>
            <person name="Balskus E.P."/>
        </authorList>
    </citation>
    <scope>NUCLEOTIDE SEQUENCE [LARGE SCALE GENOMIC DNA]</scope>
    <source>
        <strain evidence="1 2">W1 BHI 6</strain>
    </source>
</reference>